<gene>
    <name evidence="3" type="ORF">Q4Q35_00090</name>
</gene>
<evidence type="ECO:0000313" key="3">
    <source>
        <dbReference type="EMBL" id="MDO5968195.1"/>
    </source>
</evidence>
<dbReference type="Gene3D" id="1.25.40.10">
    <property type="entry name" value="Tetratricopeptide repeat domain"/>
    <property type="match status" value="1"/>
</dbReference>
<proteinExistence type="predicted"/>
<dbReference type="RefSeq" id="WP_303275879.1">
    <property type="nucleotide sequence ID" value="NZ_JAUOEK010000010.1"/>
</dbReference>
<keyword evidence="2" id="KW-0732">Signal</keyword>
<organism evidence="3 4">
    <name type="scientific">Flavivirga aquimarina</name>
    <dbReference type="NCBI Taxonomy" id="2027862"/>
    <lineage>
        <taxon>Bacteria</taxon>
        <taxon>Pseudomonadati</taxon>
        <taxon>Bacteroidota</taxon>
        <taxon>Flavobacteriia</taxon>
        <taxon>Flavobacteriales</taxon>
        <taxon>Flavobacteriaceae</taxon>
        <taxon>Flavivirga</taxon>
    </lineage>
</organism>
<dbReference type="InterPro" id="IPR011990">
    <property type="entry name" value="TPR-like_helical_dom_sf"/>
</dbReference>
<evidence type="ECO:0000313" key="4">
    <source>
        <dbReference type="Proteomes" id="UP001176883"/>
    </source>
</evidence>
<sequence length="467" mass="54060">MKTKTTLFFMFLFIGMNISFAQDDEECKINLSFFHEYVKAKNYDAAYEPWMIVRSKCPKLSIAIYTGGEKILNYKIKKSEGVEKKAFIEDLLVLWKKRGEYFLNKTPKGKYSAKACQLIYKNKSLLGKSDEELYACFDAVYKLDKETFTNPKSLYTYFSLMVDLFDAGKKTDADLFNKYDDIIEKIEDEILNYSEKLNKLFEKKEGGLQLTKKEEQFKGLYENYLENYDLISRNIDKKLGIRANCENLIPLYTKDFDTYQNDAIWLKRAVNRMFYKECTDDALYEKLVKAYDEVSPSSDTKIHVVTVLIKKGKTSEIDKYLREAYDLETNTLKKAKLAYRIGLILKKKGRYSQARKYFRNSLKLNPSNGKPHLAIASMYADSAKNCGDSNFNKRAVYWLAAQEARKASKVDPTLKKSASQYAANYEAKVPTNQEIFIKEMAGKTIKIDCWIKSSVIVPKIGKKTPNN</sequence>
<feature type="chain" id="PRO_5046352188" evidence="2">
    <location>
        <begin position="22"/>
        <end position="467"/>
    </location>
</feature>
<dbReference type="InterPro" id="IPR019734">
    <property type="entry name" value="TPR_rpt"/>
</dbReference>
<name>A0ABT8W513_9FLAO</name>
<dbReference type="Proteomes" id="UP001176883">
    <property type="component" value="Unassembled WGS sequence"/>
</dbReference>
<keyword evidence="4" id="KW-1185">Reference proteome</keyword>
<dbReference type="SUPFAM" id="SSF48452">
    <property type="entry name" value="TPR-like"/>
    <property type="match status" value="1"/>
</dbReference>
<reference evidence="3" key="1">
    <citation type="submission" date="2023-07" db="EMBL/GenBank/DDBJ databases">
        <title>Two novel species in the genus Flavivirga.</title>
        <authorList>
            <person name="Kwon K."/>
        </authorList>
    </citation>
    <scope>NUCLEOTIDE SEQUENCE</scope>
    <source>
        <strain evidence="3">KCTC 52353</strain>
    </source>
</reference>
<dbReference type="PROSITE" id="PS50005">
    <property type="entry name" value="TPR"/>
    <property type="match status" value="1"/>
</dbReference>
<feature type="signal peptide" evidence="2">
    <location>
        <begin position="1"/>
        <end position="21"/>
    </location>
</feature>
<dbReference type="Pfam" id="PF00515">
    <property type="entry name" value="TPR_1"/>
    <property type="match status" value="1"/>
</dbReference>
<dbReference type="PROSITE" id="PS50293">
    <property type="entry name" value="TPR_REGION"/>
    <property type="match status" value="1"/>
</dbReference>
<dbReference type="EMBL" id="JAUOEK010000010">
    <property type="protein sequence ID" value="MDO5968195.1"/>
    <property type="molecule type" value="Genomic_DNA"/>
</dbReference>
<dbReference type="SMART" id="SM00028">
    <property type="entry name" value="TPR"/>
    <property type="match status" value="1"/>
</dbReference>
<keyword evidence="1" id="KW-0802">TPR repeat</keyword>
<feature type="repeat" description="TPR" evidence="1">
    <location>
        <begin position="335"/>
        <end position="368"/>
    </location>
</feature>
<comment type="caution">
    <text evidence="3">The sequence shown here is derived from an EMBL/GenBank/DDBJ whole genome shotgun (WGS) entry which is preliminary data.</text>
</comment>
<evidence type="ECO:0000256" key="2">
    <source>
        <dbReference type="SAM" id="SignalP"/>
    </source>
</evidence>
<protein>
    <submittedName>
        <fullName evidence="3">Tetratricopeptide repeat protein</fullName>
    </submittedName>
</protein>
<evidence type="ECO:0000256" key="1">
    <source>
        <dbReference type="PROSITE-ProRule" id="PRU00339"/>
    </source>
</evidence>
<accession>A0ABT8W513</accession>